<dbReference type="Proteomes" id="UP001465976">
    <property type="component" value="Unassembled WGS sequence"/>
</dbReference>
<evidence type="ECO:0000313" key="2">
    <source>
        <dbReference type="Proteomes" id="UP001465976"/>
    </source>
</evidence>
<gene>
    <name evidence="1" type="ORF">V5O48_019558</name>
</gene>
<dbReference type="EMBL" id="JBAHYK010005336">
    <property type="protein sequence ID" value="KAL0562529.1"/>
    <property type="molecule type" value="Genomic_DNA"/>
</dbReference>
<organism evidence="1 2">
    <name type="scientific">Marasmius crinis-equi</name>
    <dbReference type="NCBI Taxonomy" id="585013"/>
    <lineage>
        <taxon>Eukaryota</taxon>
        <taxon>Fungi</taxon>
        <taxon>Dikarya</taxon>
        <taxon>Basidiomycota</taxon>
        <taxon>Agaricomycotina</taxon>
        <taxon>Agaricomycetes</taxon>
        <taxon>Agaricomycetidae</taxon>
        <taxon>Agaricales</taxon>
        <taxon>Marasmiineae</taxon>
        <taxon>Marasmiaceae</taxon>
        <taxon>Marasmius</taxon>
    </lineage>
</organism>
<name>A0ABR3EI42_9AGAR</name>
<protein>
    <submittedName>
        <fullName evidence="1">Uncharacterized protein</fullName>
    </submittedName>
</protein>
<proteinExistence type="predicted"/>
<accession>A0ABR3EI42</accession>
<reference evidence="1 2" key="1">
    <citation type="submission" date="2024-02" db="EMBL/GenBank/DDBJ databases">
        <title>A draft genome for the cacao thread blight pathogen Marasmius crinis-equi.</title>
        <authorList>
            <person name="Cohen S.P."/>
            <person name="Baruah I.K."/>
            <person name="Amoako-Attah I."/>
            <person name="Bukari Y."/>
            <person name="Meinhardt L.W."/>
            <person name="Bailey B.A."/>
        </authorList>
    </citation>
    <scope>NUCLEOTIDE SEQUENCE [LARGE SCALE GENOMIC DNA]</scope>
    <source>
        <strain evidence="1 2">GH-76</strain>
    </source>
</reference>
<keyword evidence="2" id="KW-1185">Reference proteome</keyword>
<feature type="non-terminal residue" evidence="1">
    <location>
        <position position="1"/>
    </location>
</feature>
<sequence>PDAQSWPDALTEYLSQCPLVATNIMDHFQEQWECRNAADDFSRMYKDKLFSFGSGGRGNVSLNGLVQDELVNDLEWQAGQEDIGCAYTMNDVEDTDEDEGFRESVSVAARGTVLVTTALARVAG</sequence>
<evidence type="ECO:0000313" key="1">
    <source>
        <dbReference type="EMBL" id="KAL0562529.1"/>
    </source>
</evidence>
<comment type="caution">
    <text evidence="1">The sequence shown here is derived from an EMBL/GenBank/DDBJ whole genome shotgun (WGS) entry which is preliminary data.</text>
</comment>